<protein>
    <submittedName>
        <fullName evidence="1">Uncharacterized protein</fullName>
    </submittedName>
</protein>
<evidence type="ECO:0000313" key="1">
    <source>
        <dbReference type="EMBL" id="KAG0415650.1"/>
    </source>
</evidence>
<evidence type="ECO:0000313" key="2">
    <source>
        <dbReference type="Proteomes" id="UP000805193"/>
    </source>
</evidence>
<keyword evidence="2" id="KW-1185">Reference proteome</keyword>
<reference evidence="1 2" key="1">
    <citation type="journal article" date="2020" name="Cell">
        <title>Large-Scale Comparative Analyses of Tick Genomes Elucidate Their Genetic Diversity and Vector Capacities.</title>
        <authorList>
            <consortium name="Tick Genome and Microbiome Consortium (TIGMIC)"/>
            <person name="Jia N."/>
            <person name="Wang J."/>
            <person name="Shi W."/>
            <person name="Du L."/>
            <person name="Sun Y."/>
            <person name="Zhan W."/>
            <person name="Jiang J.F."/>
            <person name="Wang Q."/>
            <person name="Zhang B."/>
            <person name="Ji P."/>
            <person name="Bell-Sakyi L."/>
            <person name="Cui X.M."/>
            <person name="Yuan T.T."/>
            <person name="Jiang B.G."/>
            <person name="Yang W.F."/>
            <person name="Lam T.T."/>
            <person name="Chang Q.C."/>
            <person name="Ding S.J."/>
            <person name="Wang X.J."/>
            <person name="Zhu J.G."/>
            <person name="Ruan X.D."/>
            <person name="Zhao L."/>
            <person name="Wei J.T."/>
            <person name="Ye R.Z."/>
            <person name="Que T.C."/>
            <person name="Du C.H."/>
            <person name="Zhou Y.H."/>
            <person name="Cheng J.X."/>
            <person name="Dai P.F."/>
            <person name="Guo W.B."/>
            <person name="Han X.H."/>
            <person name="Huang E.J."/>
            <person name="Li L.F."/>
            <person name="Wei W."/>
            <person name="Gao Y.C."/>
            <person name="Liu J.Z."/>
            <person name="Shao H.Z."/>
            <person name="Wang X."/>
            <person name="Wang C.C."/>
            <person name="Yang T.C."/>
            <person name="Huo Q.B."/>
            <person name="Li W."/>
            <person name="Chen H.Y."/>
            <person name="Chen S.E."/>
            <person name="Zhou L.G."/>
            <person name="Ni X.B."/>
            <person name="Tian J.H."/>
            <person name="Sheng Y."/>
            <person name="Liu T."/>
            <person name="Pan Y.S."/>
            <person name="Xia L.Y."/>
            <person name="Li J."/>
            <person name="Zhao F."/>
            <person name="Cao W.C."/>
        </authorList>
    </citation>
    <scope>NUCLEOTIDE SEQUENCE [LARGE SCALE GENOMIC DNA]</scope>
    <source>
        <strain evidence="1">Iper-2018</strain>
    </source>
</reference>
<comment type="caution">
    <text evidence="1">The sequence shown here is derived from an EMBL/GenBank/DDBJ whole genome shotgun (WGS) entry which is preliminary data.</text>
</comment>
<name>A0AC60P8B5_IXOPE</name>
<dbReference type="EMBL" id="JABSTQ010011051">
    <property type="protein sequence ID" value="KAG0415650.1"/>
    <property type="molecule type" value="Genomic_DNA"/>
</dbReference>
<sequence length="332" mass="37433">MSPHRVSLSSLFCCSGVSYASLIAVSTCRARHYSYAIRTVSYPPDVLALFVGVLPSAGHAKRICKILRSEIWKQVDRYRDCLRIWCSQSSPTARTDKKVYGEHLRLASQTLGFMWEELLVSLPRKTKASASVTNEVLFLRGAQAPKKITEILELGPKFSIQPTPKPIEELCLARTPAEKVIPEERERCISEAVDVIRRNPNNRRETIMIRDVVTYFRKNQLKLLTADKEGAFSHIAIIKDFRQVNKISLSKVKPSARVLCDRLQLSQLAKKIQASKKLIPTAWSQRRNSPNHFPLPSGPGDPVACTVHVFRNRRAPKAGASRAGLRCDDDRF</sequence>
<accession>A0AC60P8B5</accession>
<dbReference type="Proteomes" id="UP000805193">
    <property type="component" value="Unassembled WGS sequence"/>
</dbReference>
<proteinExistence type="predicted"/>
<organism evidence="1 2">
    <name type="scientific">Ixodes persulcatus</name>
    <name type="common">Taiga tick</name>
    <dbReference type="NCBI Taxonomy" id="34615"/>
    <lineage>
        <taxon>Eukaryota</taxon>
        <taxon>Metazoa</taxon>
        <taxon>Ecdysozoa</taxon>
        <taxon>Arthropoda</taxon>
        <taxon>Chelicerata</taxon>
        <taxon>Arachnida</taxon>
        <taxon>Acari</taxon>
        <taxon>Parasitiformes</taxon>
        <taxon>Ixodida</taxon>
        <taxon>Ixodoidea</taxon>
        <taxon>Ixodidae</taxon>
        <taxon>Ixodinae</taxon>
        <taxon>Ixodes</taxon>
    </lineage>
</organism>
<gene>
    <name evidence="1" type="ORF">HPB47_007180</name>
</gene>